<accession>U4LMB1</accession>
<organism evidence="2 3">
    <name type="scientific">Pyronema omphalodes (strain CBS 100304)</name>
    <name type="common">Pyronema confluens</name>
    <dbReference type="NCBI Taxonomy" id="1076935"/>
    <lineage>
        <taxon>Eukaryota</taxon>
        <taxon>Fungi</taxon>
        <taxon>Dikarya</taxon>
        <taxon>Ascomycota</taxon>
        <taxon>Pezizomycotina</taxon>
        <taxon>Pezizomycetes</taxon>
        <taxon>Pezizales</taxon>
        <taxon>Pyronemataceae</taxon>
        <taxon>Pyronema</taxon>
    </lineage>
</organism>
<dbReference type="EMBL" id="HF935441">
    <property type="protein sequence ID" value="CCX30475.1"/>
    <property type="molecule type" value="Genomic_DNA"/>
</dbReference>
<evidence type="ECO:0000313" key="3">
    <source>
        <dbReference type="Proteomes" id="UP000018144"/>
    </source>
</evidence>
<dbReference type="AlphaFoldDB" id="U4LMB1"/>
<feature type="transmembrane region" description="Helical" evidence="1">
    <location>
        <begin position="12"/>
        <end position="33"/>
    </location>
</feature>
<protein>
    <submittedName>
        <fullName evidence="2">Uncharacterized protein</fullName>
    </submittedName>
</protein>
<reference evidence="2 3" key="1">
    <citation type="journal article" date="2013" name="PLoS Genet.">
        <title>The genome and development-dependent transcriptomes of Pyronema confluens: a window into fungal evolution.</title>
        <authorList>
            <person name="Traeger S."/>
            <person name="Altegoer F."/>
            <person name="Freitag M."/>
            <person name="Gabaldon T."/>
            <person name="Kempken F."/>
            <person name="Kumar A."/>
            <person name="Marcet-Houben M."/>
            <person name="Poggeler S."/>
            <person name="Stajich J.E."/>
            <person name="Nowrousian M."/>
        </authorList>
    </citation>
    <scope>NUCLEOTIDE SEQUENCE [LARGE SCALE GENOMIC DNA]</scope>
    <source>
        <strain evidence="3">CBS 100304</strain>
        <tissue evidence="2">Vegetative mycelium</tissue>
    </source>
</reference>
<proteinExistence type="predicted"/>
<sequence length="62" mass="7594">MFRLEVCRFVHFYCVHILLFLFFILGFLVRIIGWEVRIDDEIDCAGIVCCTLFFHRVIFYER</sequence>
<keyword evidence="1" id="KW-0472">Membrane</keyword>
<gene>
    <name evidence="2" type="ORF">PCON_08674</name>
</gene>
<evidence type="ECO:0000313" key="2">
    <source>
        <dbReference type="EMBL" id="CCX30475.1"/>
    </source>
</evidence>
<keyword evidence="1" id="KW-0812">Transmembrane</keyword>
<name>U4LMB1_PYROM</name>
<dbReference type="Proteomes" id="UP000018144">
    <property type="component" value="Unassembled WGS sequence"/>
</dbReference>
<keyword evidence="1" id="KW-1133">Transmembrane helix</keyword>
<evidence type="ECO:0000256" key="1">
    <source>
        <dbReference type="SAM" id="Phobius"/>
    </source>
</evidence>
<keyword evidence="3" id="KW-1185">Reference proteome</keyword>